<keyword evidence="1" id="KW-0833">Ubl conjugation pathway</keyword>
<dbReference type="GO" id="GO:0016579">
    <property type="term" value="P:protein deubiquitination"/>
    <property type="evidence" value="ECO:0007669"/>
    <property type="project" value="InterPro"/>
</dbReference>
<keyword evidence="2" id="KW-0378">Hydrolase</keyword>
<dbReference type="OrthoDB" id="205782at2759"/>
<dbReference type="InterPro" id="IPR038765">
    <property type="entry name" value="Papain-like_cys_pep_sf"/>
</dbReference>
<gene>
    <name evidence="4" type="ORF">Taro_045358</name>
</gene>
<sequence>MSLPAGDLGAHTRYPPFTRQLAVVTHQTLRLNLRLGRQLPWVKGEGRRSLWHLRLFRDEFLRSSPIHMHVGDPCVVCALNDILTALSLASTEGYRDPVAPTCLRTALSSLHPDSNFFQKIACVDSPLDELLKFVEMNHQLACDMEGGGCGKPNYIHHFLSTAPYFFTIVLGWQKACENADDISATLAALTINLDIGILYRGLDTGKRHSLVSVVCYYGQHYVCFAYNCQHEEWVMCDDNSVKVVGGWTDVLLMCEKGHLQPQVLFFEAAE</sequence>
<evidence type="ECO:0000259" key="3">
    <source>
        <dbReference type="Pfam" id="PF00443"/>
    </source>
</evidence>
<reference evidence="4" key="1">
    <citation type="submission" date="2017-07" db="EMBL/GenBank/DDBJ databases">
        <title>Taro Niue Genome Assembly and Annotation.</title>
        <authorList>
            <person name="Atibalentja N."/>
            <person name="Keating K."/>
            <person name="Fields C.J."/>
        </authorList>
    </citation>
    <scope>NUCLEOTIDE SEQUENCE</scope>
    <source>
        <strain evidence="4">Niue_2</strain>
        <tissue evidence="4">Leaf</tissue>
    </source>
</reference>
<dbReference type="Proteomes" id="UP000652761">
    <property type="component" value="Unassembled WGS sequence"/>
</dbReference>
<dbReference type="InterPro" id="IPR052398">
    <property type="entry name" value="Ubiquitin_hydrolase_53/54"/>
</dbReference>
<evidence type="ECO:0000256" key="2">
    <source>
        <dbReference type="ARBA" id="ARBA00022801"/>
    </source>
</evidence>
<dbReference type="CDD" id="cd02257">
    <property type="entry name" value="Peptidase_C19"/>
    <property type="match status" value="1"/>
</dbReference>
<organism evidence="4 5">
    <name type="scientific">Colocasia esculenta</name>
    <name type="common">Wild taro</name>
    <name type="synonym">Arum esculentum</name>
    <dbReference type="NCBI Taxonomy" id="4460"/>
    <lineage>
        <taxon>Eukaryota</taxon>
        <taxon>Viridiplantae</taxon>
        <taxon>Streptophyta</taxon>
        <taxon>Embryophyta</taxon>
        <taxon>Tracheophyta</taxon>
        <taxon>Spermatophyta</taxon>
        <taxon>Magnoliopsida</taxon>
        <taxon>Liliopsida</taxon>
        <taxon>Araceae</taxon>
        <taxon>Aroideae</taxon>
        <taxon>Colocasieae</taxon>
        <taxon>Colocasia</taxon>
    </lineage>
</organism>
<name>A0A843X030_COLES</name>
<dbReference type="AlphaFoldDB" id="A0A843X030"/>
<dbReference type="Pfam" id="PF00443">
    <property type="entry name" value="UCH"/>
    <property type="match status" value="1"/>
</dbReference>
<proteinExistence type="predicted"/>
<dbReference type="InterPro" id="IPR001394">
    <property type="entry name" value="Peptidase_C19_UCH"/>
</dbReference>
<dbReference type="SUPFAM" id="SSF54001">
    <property type="entry name" value="Cysteine proteinases"/>
    <property type="match status" value="1"/>
</dbReference>
<dbReference type="Gene3D" id="3.90.70.10">
    <property type="entry name" value="Cysteine proteinases"/>
    <property type="match status" value="1"/>
</dbReference>
<accession>A0A843X030</accession>
<protein>
    <recommendedName>
        <fullName evidence="3">Peptidase C19 ubiquitin carboxyl-terminal hydrolase domain-containing protein</fullName>
    </recommendedName>
</protein>
<dbReference type="EMBL" id="NMUH01005317">
    <property type="protein sequence ID" value="MQM12438.1"/>
    <property type="molecule type" value="Genomic_DNA"/>
</dbReference>
<evidence type="ECO:0000313" key="5">
    <source>
        <dbReference type="Proteomes" id="UP000652761"/>
    </source>
</evidence>
<evidence type="ECO:0000313" key="4">
    <source>
        <dbReference type="EMBL" id="MQM12438.1"/>
    </source>
</evidence>
<dbReference type="PANTHER" id="PTHR22975">
    <property type="entry name" value="UBIQUITIN SPECIFIC PROTEINASE"/>
    <property type="match status" value="1"/>
</dbReference>
<comment type="caution">
    <text evidence="4">The sequence shown here is derived from an EMBL/GenBank/DDBJ whole genome shotgun (WGS) entry which is preliminary data.</text>
</comment>
<dbReference type="GO" id="GO:0004843">
    <property type="term" value="F:cysteine-type deubiquitinase activity"/>
    <property type="evidence" value="ECO:0007669"/>
    <property type="project" value="InterPro"/>
</dbReference>
<dbReference type="PANTHER" id="PTHR22975:SF9">
    <property type="entry name" value="ECHINUS SPLICE FORM 3"/>
    <property type="match status" value="1"/>
</dbReference>
<evidence type="ECO:0000256" key="1">
    <source>
        <dbReference type="ARBA" id="ARBA00022786"/>
    </source>
</evidence>
<keyword evidence="5" id="KW-1185">Reference proteome</keyword>
<feature type="domain" description="Peptidase C19 ubiquitin carboxyl-terminal hydrolase" evidence="3">
    <location>
        <begin position="51"/>
        <end position="247"/>
    </location>
</feature>